<evidence type="ECO:0000256" key="1">
    <source>
        <dbReference type="SAM" id="MobiDB-lite"/>
    </source>
</evidence>
<dbReference type="EMBL" id="RJVU01074626">
    <property type="protein sequence ID" value="ROI16652.1"/>
    <property type="molecule type" value="Genomic_DNA"/>
</dbReference>
<dbReference type="Proteomes" id="UP000281406">
    <property type="component" value="Unassembled WGS sequence"/>
</dbReference>
<feature type="region of interest" description="Disordered" evidence="1">
    <location>
        <begin position="134"/>
        <end position="225"/>
    </location>
</feature>
<evidence type="ECO:0000313" key="2">
    <source>
        <dbReference type="EMBL" id="ROI16652.1"/>
    </source>
</evidence>
<sequence length="276" mass="31893">MLKTLTEKQKTNWKESLNKLTFANLTPRGGTGKLRNHWEDVVHTVVRQVGEGSPIYEVKPEQGKGRSRVLHRNLLLSCDYLPLEVELRKESKTKKTVNEQRLADENESSPEEGEDEDYYCYLPAVQHQQPVEENNELDNPYLPVVQPSEPEKEKREVNLEIMNADETTAQTENEDLPQQEGDAMNEEQPVEPPDDVADASAAPDESNSEGEQGYRWPRRERRPPKTFTYDYLGTPACYSAQHPNTMSFHPTPYEMQTLIPWTYPESQYQPVYLYAY</sequence>
<feature type="region of interest" description="Disordered" evidence="1">
    <location>
        <begin position="92"/>
        <end position="115"/>
    </location>
</feature>
<proteinExistence type="predicted"/>
<feature type="compositionally biased region" description="Acidic residues" evidence="1">
    <location>
        <begin position="105"/>
        <end position="115"/>
    </location>
</feature>
<comment type="caution">
    <text evidence="2">The sequence shown here is derived from an EMBL/GenBank/DDBJ whole genome shotgun (WGS) entry which is preliminary data.</text>
</comment>
<evidence type="ECO:0000313" key="3">
    <source>
        <dbReference type="Proteomes" id="UP000281406"/>
    </source>
</evidence>
<reference evidence="2 3" key="1">
    <citation type="submission" date="2018-10" db="EMBL/GenBank/DDBJ databases">
        <title>Genome assembly for a Yunnan-Guizhou Plateau 3E fish, Anabarilius grahami (Regan), and its evolutionary and genetic applications.</title>
        <authorList>
            <person name="Jiang W."/>
        </authorList>
    </citation>
    <scope>NUCLEOTIDE SEQUENCE [LARGE SCALE GENOMIC DNA]</scope>
    <source>
        <strain evidence="2">AG-KIZ</strain>
        <tissue evidence="2">Muscle</tissue>
    </source>
</reference>
<feature type="compositionally biased region" description="Acidic residues" evidence="1">
    <location>
        <begin position="172"/>
        <end position="197"/>
    </location>
</feature>
<organism evidence="2 3">
    <name type="scientific">Anabarilius grahami</name>
    <name type="common">Kanglang fish</name>
    <name type="synonym">Barilius grahami</name>
    <dbReference type="NCBI Taxonomy" id="495550"/>
    <lineage>
        <taxon>Eukaryota</taxon>
        <taxon>Metazoa</taxon>
        <taxon>Chordata</taxon>
        <taxon>Craniata</taxon>
        <taxon>Vertebrata</taxon>
        <taxon>Euteleostomi</taxon>
        <taxon>Actinopterygii</taxon>
        <taxon>Neopterygii</taxon>
        <taxon>Teleostei</taxon>
        <taxon>Ostariophysi</taxon>
        <taxon>Cypriniformes</taxon>
        <taxon>Xenocyprididae</taxon>
        <taxon>Xenocypridinae</taxon>
        <taxon>Xenocypridinae incertae sedis</taxon>
        <taxon>Anabarilius</taxon>
    </lineage>
</organism>
<keyword evidence="3" id="KW-1185">Reference proteome</keyword>
<dbReference type="OrthoDB" id="8950478at2759"/>
<accession>A0A3N0XH02</accession>
<gene>
    <name evidence="2" type="ORF">DPX16_22629</name>
</gene>
<protein>
    <submittedName>
        <fullName evidence="2">Uncharacterized protein</fullName>
    </submittedName>
</protein>
<feature type="compositionally biased region" description="Basic and acidic residues" evidence="1">
    <location>
        <begin position="149"/>
        <end position="158"/>
    </location>
</feature>
<name>A0A3N0XH02_ANAGA</name>
<dbReference type="AlphaFoldDB" id="A0A3N0XH02"/>